<evidence type="ECO:0000259" key="1">
    <source>
        <dbReference type="Pfam" id="PF25199"/>
    </source>
</evidence>
<dbReference type="InterPro" id="IPR057574">
    <property type="entry name" value="nSTAND_NTPase5_dom"/>
</dbReference>
<reference evidence="2 3" key="1">
    <citation type="submission" date="2016-10" db="EMBL/GenBank/DDBJ databases">
        <title>Comparative genome analysis of multiple Pseudomonas spp. focuses on biocontrol and plant growth promoting traits.</title>
        <authorList>
            <person name="Tao X.-Y."/>
            <person name="Taylor C.G."/>
        </authorList>
    </citation>
    <scope>NUCLEOTIDE SEQUENCE [LARGE SCALE GENOMIC DNA]</scope>
    <source>
        <strain evidence="2 3">39A2</strain>
    </source>
</reference>
<gene>
    <name evidence="2" type="ORF">BK665_24085</name>
</gene>
<protein>
    <recommendedName>
        <fullName evidence="1">Novel STAND NTPase 5 domain-containing protein</fullName>
    </recommendedName>
</protein>
<dbReference type="Pfam" id="PF25199">
    <property type="entry name" value="nSTAND_NTPase5"/>
    <property type="match status" value="1"/>
</dbReference>
<proteinExistence type="predicted"/>
<dbReference type="Proteomes" id="UP000283627">
    <property type="component" value="Unassembled WGS sequence"/>
</dbReference>
<sequence length="821" mass="92151">MELVDQFNISEEDALLIVTAVANGAMNLLLGAGGSIGAFGGDGVELKGGAGLASELNENFKLGLEDSEQWNLPLVYGDLESSPKNKPILNNFLSGRFVGCRPTWQRVLHDLQWKRIWTLNIDDILDRSKTRGSIPKLESFLWCEPYKPRSLEKKELQVVYLHGKASKLAEQPDHLIFSLKEYASRNESTPGWHAEFRSEWVKKPFIVCGARLQEEVDLITVFEFGNRSRDRGGCPSVIVLNSMTEAQVTRFARQGLIPIAASGKDFFEALLKDLLDWKGRNPTVSKEFKAAREEVRAKFKQLTLDIIVPRKVLDFYASAETQWVHILQDLDAPLSAALHSAQWLTETTTKPVVKLSLIYGGSVSGKSAAALRAAKELIGKGYEVWFFRGEERFNDADIVEYAKSAKVAFIFDDCADFSSSLKSSINLAIENKHDLRIVATCDSHRVRAVRADVIGADRLECSLEPLVRIDFANIFSKRSSKGRLGTRSTLTVSQAWKDFKSDYSGQLLEWLESLENAHSYRNAIVELLANPNSLPHGLIELIVAAAAVHRFGYSLPFDLADSFLSKGKLEDIFDQDTAIGQIGYLDDRGLRLRSSAFSDFVWGQIGRSEKHKISLIIVRALAPLVVPQTIARRTLPYLIVRALMDHDTIEKDMGPSADAWYSSLESVCGWNARFWEQRALLASNKSQEILAYSYAKKAVALLEHDPFPHTTLGKICVRIGIDRKDSVGVERFWEGVSELKISRELSTQNGLEWEHPYITFFTYALRAMKSPHFSGEMDALSLQWKSWMKAAENAKSLIFDDQGKSSLENFQRQWILNAVAD</sequence>
<name>A0A423K9V0_9PSED</name>
<evidence type="ECO:0000313" key="2">
    <source>
        <dbReference type="EMBL" id="RON48718.1"/>
    </source>
</evidence>
<dbReference type="EMBL" id="MOBP01000017">
    <property type="protein sequence ID" value="RON48718.1"/>
    <property type="molecule type" value="Genomic_DNA"/>
</dbReference>
<feature type="domain" description="Novel STAND NTPase 5" evidence="1">
    <location>
        <begin position="314"/>
        <end position="452"/>
    </location>
</feature>
<evidence type="ECO:0000313" key="3">
    <source>
        <dbReference type="Proteomes" id="UP000283627"/>
    </source>
</evidence>
<dbReference type="OrthoDB" id="4217949at2"/>
<organism evidence="2 3">
    <name type="scientific">Pseudomonas frederiksbergensis</name>
    <dbReference type="NCBI Taxonomy" id="104087"/>
    <lineage>
        <taxon>Bacteria</taxon>
        <taxon>Pseudomonadati</taxon>
        <taxon>Pseudomonadota</taxon>
        <taxon>Gammaproteobacteria</taxon>
        <taxon>Pseudomonadales</taxon>
        <taxon>Pseudomonadaceae</taxon>
        <taxon>Pseudomonas</taxon>
    </lineage>
</organism>
<dbReference type="RefSeq" id="WP_123409385.1">
    <property type="nucleotide sequence ID" value="NZ_MOBP01000017.1"/>
</dbReference>
<accession>A0A423K9V0</accession>
<dbReference type="AlphaFoldDB" id="A0A423K9V0"/>
<comment type="caution">
    <text evidence="2">The sequence shown here is derived from an EMBL/GenBank/DDBJ whole genome shotgun (WGS) entry which is preliminary data.</text>
</comment>